<reference evidence="2 4" key="3">
    <citation type="submission" date="2019-07" db="EMBL/GenBank/DDBJ databases">
        <authorList>
            <person name="Jastrzebski P J."/>
            <person name="Paukszto L."/>
            <person name="Jastrzebski P J."/>
        </authorList>
    </citation>
    <scope>NUCLEOTIDE SEQUENCE [LARGE SCALE GENOMIC DNA]</scope>
    <source>
        <strain evidence="2 4">WMS-il1</strain>
    </source>
</reference>
<keyword evidence="4" id="KW-1185">Reference proteome</keyword>
<evidence type="ECO:0000313" key="2">
    <source>
        <dbReference type="EMBL" id="VUZ51635.1"/>
    </source>
</evidence>
<dbReference type="AlphaFoldDB" id="A0A0R3SMG5"/>
<accession>A0A0R3SMG5</accession>
<evidence type="ECO:0000313" key="1">
    <source>
        <dbReference type="EMBL" id="VDL58446.1"/>
    </source>
</evidence>
<proteinExistence type="predicted"/>
<name>A0A0R3SMG5_HYMDI</name>
<evidence type="ECO:0000313" key="4">
    <source>
        <dbReference type="Proteomes" id="UP000321570"/>
    </source>
</evidence>
<dbReference type="EMBL" id="CABIJS010000444">
    <property type="protein sequence ID" value="VUZ51635.1"/>
    <property type="molecule type" value="Genomic_DNA"/>
</dbReference>
<reference evidence="5" key="1">
    <citation type="submission" date="2017-02" db="UniProtKB">
        <authorList>
            <consortium name="WormBaseParasite"/>
        </authorList>
    </citation>
    <scope>IDENTIFICATION</scope>
</reference>
<dbReference type="Proteomes" id="UP000321570">
    <property type="component" value="Unassembled WGS sequence"/>
</dbReference>
<protein>
    <submittedName>
        <fullName evidence="5">SOCS box domain-containing protein</fullName>
    </submittedName>
</protein>
<sequence>MVGILTPRMSENYTKSGVHSVIRKLGNNVKTRIFQENAQDIPFVSLNTPVIRRRVPWSLTNFLRKRSSGYVRCRGDFDETQSSNDIELPIRNYSCSERRSWPSVTNTQFTNAYGEIVLPLTGNLLKSCHSPVFTIKKIIDAMLDQRWRCVLELLSSIPSSYICLSPEPNISLINLFLYSCVFVNVSPSKRPYKHDAVVTKILDRLLVQGSTVEICKSGIQKTVLSSIFQNLCSASEIDFHSLFRRLLQSGLQVPVDLMTDGNLNYDTYYRILDCYARWKLQNPKLQNPPYSIESNFVLLLNIIYSGACMLPELNFPQNSPAAIIVSEIHRRFEILFKKNPHSLSTLARNKVRQIFPRKYFRELLSSGLSTNVPFFQHIQFSNKANELKDLVQWLNIVQSLPDNIRYNLMFLERRSLERELDFLLSVDLSDKLF</sequence>
<dbReference type="OrthoDB" id="6256542at2759"/>
<dbReference type="EMBL" id="UYSG01004267">
    <property type="protein sequence ID" value="VDL58446.1"/>
    <property type="molecule type" value="Genomic_DNA"/>
</dbReference>
<evidence type="ECO:0000313" key="3">
    <source>
        <dbReference type="Proteomes" id="UP000274504"/>
    </source>
</evidence>
<gene>
    <name evidence="1" type="ORF">HDID_LOCUS6128</name>
    <name evidence="2" type="ORF">WMSIL1_LOCUS10313</name>
</gene>
<reference evidence="1 3" key="2">
    <citation type="submission" date="2018-11" db="EMBL/GenBank/DDBJ databases">
        <authorList>
            <consortium name="Pathogen Informatics"/>
        </authorList>
    </citation>
    <scope>NUCLEOTIDE SEQUENCE [LARGE SCALE GENOMIC DNA]</scope>
</reference>
<organism evidence="5">
    <name type="scientific">Hymenolepis diminuta</name>
    <name type="common">Rat tapeworm</name>
    <dbReference type="NCBI Taxonomy" id="6216"/>
    <lineage>
        <taxon>Eukaryota</taxon>
        <taxon>Metazoa</taxon>
        <taxon>Spiralia</taxon>
        <taxon>Lophotrochozoa</taxon>
        <taxon>Platyhelminthes</taxon>
        <taxon>Cestoda</taxon>
        <taxon>Eucestoda</taxon>
        <taxon>Cyclophyllidea</taxon>
        <taxon>Hymenolepididae</taxon>
        <taxon>Hymenolepis</taxon>
    </lineage>
</organism>
<dbReference type="WBParaSite" id="HDID_0000613001-mRNA-1">
    <property type="protein sequence ID" value="HDID_0000613001-mRNA-1"/>
    <property type="gene ID" value="HDID_0000613001"/>
</dbReference>
<evidence type="ECO:0000313" key="5">
    <source>
        <dbReference type="WBParaSite" id="HDID_0000613001-mRNA-1"/>
    </source>
</evidence>
<dbReference type="Proteomes" id="UP000274504">
    <property type="component" value="Unassembled WGS sequence"/>
</dbReference>